<accession>K9IR28</accession>
<protein>
    <submittedName>
        <fullName evidence="1">Uncharacterized protein</fullName>
    </submittedName>
</protein>
<evidence type="ECO:0000313" key="1">
    <source>
        <dbReference type="EMBL" id="JAA50357.1"/>
    </source>
</evidence>
<reference evidence="1" key="1">
    <citation type="submission" date="2012-11" db="EMBL/GenBank/DDBJ databases">
        <title>The Vampirome: Transcriptome and Proteome Analysis of the Submandibular and Accessory Glands of the Vampire Bat and Vector of Human Rabies, Desmodus rotundus.</title>
        <authorList>
            <person name="Francischetti I.M.B."/>
            <person name="Assumpcao T.C.F."/>
            <person name="Ma D."/>
            <person name="Vicente E.C."/>
            <person name="Ribeiro J.M.C."/>
        </authorList>
    </citation>
    <scope>NUCLEOTIDE SEQUENCE</scope>
    <source>
        <tissue evidence="1">Salivary gland</tissue>
    </source>
</reference>
<feature type="non-terminal residue" evidence="1">
    <location>
        <position position="1"/>
    </location>
</feature>
<organism evidence="1">
    <name type="scientific">Desmodus rotundus</name>
    <name type="common">Vampire bat</name>
    <dbReference type="NCBI Taxonomy" id="9430"/>
    <lineage>
        <taxon>Eukaryota</taxon>
        <taxon>Metazoa</taxon>
        <taxon>Chordata</taxon>
        <taxon>Craniata</taxon>
        <taxon>Vertebrata</taxon>
        <taxon>Euteleostomi</taxon>
        <taxon>Mammalia</taxon>
        <taxon>Eutheria</taxon>
        <taxon>Laurasiatheria</taxon>
        <taxon>Chiroptera</taxon>
        <taxon>Yangochiroptera</taxon>
        <taxon>Phyllostomidae</taxon>
        <taxon>Desmodontinae</taxon>
        <taxon>Desmodus</taxon>
    </lineage>
</organism>
<dbReference type="AlphaFoldDB" id="K9IR28"/>
<proteinExistence type="evidence at transcript level"/>
<dbReference type="EMBL" id="GABZ01003168">
    <property type="protein sequence ID" value="JAA50357.1"/>
    <property type="molecule type" value="mRNA"/>
</dbReference>
<sequence length="79" mass="8802">PHRLLSPPRTPAWICGQVSPTGMAPHAPHRLPLPLLPLHSPPHLLSAWHLFQGTPSYRYIKFLLTQLDKISHCKGNTAS</sequence>
<name>K9IR28_DESRO</name>